<dbReference type="Proteomes" id="UP000198379">
    <property type="component" value="Unassembled WGS sequence"/>
</dbReference>
<keyword evidence="2" id="KW-1185">Reference proteome</keyword>
<dbReference type="GO" id="GO:0030246">
    <property type="term" value="F:carbohydrate binding"/>
    <property type="evidence" value="ECO:0007669"/>
    <property type="project" value="UniProtKB-KW"/>
</dbReference>
<dbReference type="RefSeq" id="WP_089373737.1">
    <property type="nucleotide sequence ID" value="NZ_BMEP01000010.1"/>
</dbReference>
<evidence type="ECO:0000313" key="1">
    <source>
        <dbReference type="EMBL" id="SNS30344.1"/>
    </source>
</evidence>
<evidence type="ECO:0000313" key="2">
    <source>
        <dbReference type="Proteomes" id="UP000198379"/>
    </source>
</evidence>
<reference evidence="1 2" key="1">
    <citation type="submission" date="2017-06" db="EMBL/GenBank/DDBJ databases">
        <authorList>
            <person name="Kim H.J."/>
            <person name="Triplett B.A."/>
        </authorList>
    </citation>
    <scope>NUCLEOTIDE SEQUENCE [LARGE SCALE GENOMIC DNA]</scope>
    <source>
        <strain evidence="1 2">DSM 25597</strain>
    </source>
</reference>
<protein>
    <submittedName>
        <fullName evidence="1">Concanavalin A-like lectin/glucanases superfamily protein</fullName>
    </submittedName>
</protein>
<dbReference type="OrthoDB" id="9814380at2"/>
<organism evidence="1 2">
    <name type="scientific">Dokdonia pacifica</name>
    <dbReference type="NCBI Taxonomy" id="1627892"/>
    <lineage>
        <taxon>Bacteria</taxon>
        <taxon>Pseudomonadati</taxon>
        <taxon>Bacteroidota</taxon>
        <taxon>Flavobacteriia</taxon>
        <taxon>Flavobacteriales</taxon>
        <taxon>Flavobacteriaceae</taxon>
        <taxon>Dokdonia</taxon>
    </lineage>
</organism>
<dbReference type="GO" id="GO:0004553">
    <property type="term" value="F:hydrolase activity, hydrolyzing O-glycosyl compounds"/>
    <property type="evidence" value="ECO:0007669"/>
    <property type="project" value="UniProtKB-ARBA"/>
</dbReference>
<dbReference type="Gene3D" id="2.60.120.200">
    <property type="match status" value="1"/>
</dbReference>
<gene>
    <name evidence="1" type="ORF">SAMN06265376_110113</name>
</gene>
<dbReference type="AlphaFoldDB" id="A0A239DET7"/>
<sequence length="309" mass="34461">MILKLFKTPYISLFCATAFVITNISCKNDTSKKEAITPEVTKENPANASLKNALTLYASFDNGINADFALGDAQLYSVPNRKARDSAQIGLHKEGVRIAEGAGKYGNGLLYTEDSKGYIYYPSKNNIAYNTESWEGAISFWLSLDPATDLDPGYCDPIQITDVSYNDAAIWVDFTKENPRDFRLGVIGDRDSWNPTPEGPDNENPIFIEQLAGVSNPPFAKGTWTHILINYTSLNTDHGKAALYMNGELKGIRKDIKDPFTWELEKSNIYLGLGYIGLMDELSIYNKHLSQEEITTLYSLEKGVHQLLD</sequence>
<dbReference type="InterPro" id="IPR013320">
    <property type="entry name" value="ConA-like_dom_sf"/>
</dbReference>
<dbReference type="Pfam" id="PF13385">
    <property type="entry name" value="Laminin_G_3"/>
    <property type="match status" value="1"/>
</dbReference>
<dbReference type="EMBL" id="FZNY01000010">
    <property type="protein sequence ID" value="SNS30344.1"/>
    <property type="molecule type" value="Genomic_DNA"/>
</dbReference>
<name>A0A239DET7_9FLAO</name>
<proteinExistence type="predicted"/>
<accession>A0A239DET7</accession>
<dbReference type="SUPFAM" id="SSF49899">
    <property type="entry name" value="Concanavalin A-like lectins/glucanases"/>
    <property type="match status" value="1"/>
</dbReference>
<dbReference type="GO" id="GO:0005975">
    <property type="term" value="P:carbohydrate metabolic process"/>
    <property type="evidence" value="ECO:0007669"/>
    <property type="project" value="UniProtKB-ARBA"/>
</dbReference>
<keyword evidence="1" id="KW-0430">Lectin</keyword>